<evidence type="ECO:0000259" key="8">
    <source>
        <dbReference type="SMART" id="SM01332"/>
    </source>
</evidence>
<gene>
    <name evidence="9" type="ORF">CUMW_200000</name>
</gene>
<dbReference type="InterPro" id="IPR006671">
    <property type="entry name" value="Cyclin_N"/>
</dbReference>
<dbReference type="InterPro" id="IPR039361">
    <property type="entry name" value="Cyclin"/>
</dbReference>
<dbReference type="PROSITE" id="PS00292">
    <property type="entry name" value="CYCLINS"/>
    <property type="match status" value="1"/>
</dbReference>
<dbReference type="Proteomes" id="UP000236630">
    <property type="component" value="Unassembled WGS sequence"/>
</dbReference>
<reference evidence="9 10" key="1">
    <citation type="journal article" date="2017" name="Front. Genet.">
        <title>Draft sequencing of the heterozygous diploid genome of Satsuma (Citrus unshiu Marc.) using a hybrid assembly approach.</title>
        <authorList>
            <person name="Shimizu T."/>
            <person name="Tanizawa Y."/>
            <person name="Mochizuki T."/>
            <person name="Nagasaki H."/>
            <person name="Yoshioka T."/>
            <person name="Toyoda A."/>
            <person name="Fujiyama A."/>
            <person name="Kaminuma E."/>
            <person name="Nakamura Y."/>
        </authorList>
    </citation>
    <scope>NUCLEOTIDE SEQUENCE [LARGE SCALE GENOMIC DNA]</scope>
    <source>
        <strain evidence="10">cv. Miyagawa wase</strain>
    </source>
</reference>
<dbReference type="InterPro" id="IPR036915">
    <property type="entry name" value="Cyclin-like_sf"/>
</dbReference>
<accession>A0A2H5Q6A8</accession>
<evidence type="ECO:0000259" key="7">
    <source>
        <dbReference type="SMART" id="SM00385"/>
    </source>
</evidence>
<dbReference type="InterPro" id="IPR004367">
    <property type="entry name" value="Cyclin_C-dom"/>
</dbReference>
<dbReference type="Gene3D" id="1.10.472.10">
    <property type="entry name" value="Cyclin-like"/>
    <property type="match status" value="2"/>
</dbReference>
<evidence type="ECO:0000256" key="6">
    <source>
        <dbReference type="SAM" id="MobiDB-lite"/>
    </source>
</evidence>
<evidence type="ECO:0000256" key="5">
    <source>
        <dbReference type="RuleBase" id="RU000383"/>
    </source>
</evidence>
<name>A0A2H5Q6A8_CITUN</name>
<feature type="domain" description="Cyclin-like" evidence="7">
    <location>
        <begin position="334"/>
        <end position="418"/>
    </location>
</feature>
<dbReference type="InterPro" id="IPR013763">
    <property type="entry name" value="Cyclin-like_dom"/>
</dbReference>
<dbReference type="EMBL" id="BDQV01000229">
    <property type="protein sequence ID" value="GAY60180.1"/>
    <property type="molecule type" value="Genomic_DNA"/>
</dbReference>
<evidence type="ECO:0000313" key="9">
    <source>
        <dbReference type="EMBL" id="GAY60180.1"/>
    </source>
</evidence>
<evidence type="ECO:0000313" key="10">
    <source>
        <dbReference type="Proteomes" id="UP000236630"/>
    </source>
</evidence>
<keyword evidence="10" id="KW-1185">Reference proteome</keyword>
<evidence type="ECO:0000256" key="3">
    <source>
        <dbReference type="ARBA" id="ARBA00023127"/>
    </source>
</evidence>
<evidence type="ECO:0000256" key="4">
    <source>
        <dbReference type="ARBA" id="ARBA00023306"/>
    </source>
</evidence>
<feature type="domain" description="Cyclin C-terminal" evidence="8">
    <location>
        <begin position="427"/>
        <end position="550"/>
    </location>
</feature>
<dbReference type="AlphaFoldDB" id="A0A2H5Q6A8"/>
<feature type="domain" description="Cyclin-like" evidence="7">
    <location>
        <begin position="431"/>
        <end position="519"/>
    </location>
</feature>
<dbReference type="Pfam" id="PF02984">
    <property type="entry name" value="Cyclin_C"/>
    <property type="match status" value="1"/>
</dbReference>
<comment type="caution">
    <text evidence="9">The sequence shown here is derived from an EMBL/GenBank/DDBJ whole genome shotgun (WGS) entry which is preliminary data.</text>
</comment>
<dbReference type="SUPFAM" id="SSF47954">
    <property type="entry name" value="Cyclin-like"/>
    <property type="match status" value="2"/>
</dbReference>
<dbReference type="FunFam" id="1.10.472.10:FF:000013">
    <property type="entry name" value="Cyclin A1"/>
    <property type="match status" value="1"/>
</dbReference>
<dbReference type="PANTHER" id="PTHR10177">
    <property type="entry name" value="CYCLINS"/>
    <property type="match status" value="1"/>
</dbReference>
<dbReference type="CDD" id="cd20506">
    <property type="entry name" value="CYCLIN_AtCycA-like_rpt2"/>
    <property type="match status" value="1"/>
</dbReference>
<protein>
    <submittedName>
        <fullName evidence="9">Uncharacterized protein</fullName>
    </submittedName>
</protein>
<keyword evidence="3 5" id="KW-0195">Cyclin</keyword>
<organism evidence="9 10">
    <name type="scientific">Citrus unshiu</name>
    <name type="common">Satsuma mandarin</name>
    <name type="synonym">Citrus nobilis var. unshiu</name>
    <dbReference type="NCBI Taxonomy" id="55188"/>
    <lineage>
        <taxon>Eukaryota</taxon>
        <taxon>Viridiplantae</taxon>
        <taxon>Streptophyta</taxon>
        <taxon>Embryophyta</taxon>
        <taxon>Tracheophyta</taxon>
        <taxon>Spermatophyta</taxon>
        <taxon>Magnoliopsida</taxon>
        <taxon>eudicotyledons</taxon>
        <taxon>Gunneridae</taxon>
        <taxon>Pentapetalae</taxon>
        <taxon>rosids</taxon>
        <taxon>malvids</taxon>
        <taxon>Sapindales</taxon>
        <taxon>Rutaceae</taxon>
        <taxon>Aurantioideae</taxon>
        <taxon>Citrus</taxon>
    </lineage>
</organism>
<comment type="similarity">
    <text evidence="1">Belongs to the cyclin family. Cyclin AB subfamily.</text>
</comment>
<feature type="region of interest" description="Disordered" evidence="6">
    <location>
        <begin position="228"/>
        <end position="250"/>
    </location>
</feature>
<keyword evidence="2" id="KW-0132">Cell division</keyword>
<dbReference type="SMART" id="SM01332">
    <property type="entry name" value="Cyclin_C"/>
    <property type="match status" value="1"/>
</dbReference>
<feature type="compositionally biased region" description="Basic and acidic residues" evidence="6">
    <location>
        <begin position="240"/>
        <end position="250"/>
    </location>
</feature>
<dbReference type="Pfam" id="PF00134">
    <property type="entry name" value="Cyclin_N"/>
    <property type="match status" value="1"/>
</dbReference>
<dbReference type="FunFam" id="1.10.472.10:FF:000167">
    <property type="entry name" value="Mitotic cyclin 6"/>
    <property type="match status" value="1"/>
</dbReference>
<evidence type="ECO:0000256" key="2">
    <source>
        <dbReference type="ARBA" id="ARBA00022618"/>
    </source>
</evidence>
<feature type="non-terminal residue" evidence="9">
    <location>
        <position position="1"/>
    </location>
</feature>
<dbReference type="GO" id="GO:0051301">
    <property type="term" value="P:cell division"/>
    <property type="evidence" value="ECO:0007669"/>
    <property type="project" value="UniProtKB-KW"/>
</dbReference>
<dbReference type="InterPro" id="IPR048258">
    <property type="entry name" value="Cyclins_cyclin-box"/>
</dbReference>
<evidence type="ECO:0000256" key="1">
    <source>
        <dbReference type="ARBA" id="ARBA00006955"/>
    </source>
</evidence>
<dbReference type="CDD" id="cd20562">
    <property type="entry name" value="CYCLIN_AtCycA_like_rpt1"/>
    <property type="match status" value="1"/>
</dbReference>
<sequence>RGVEAVKSGSGNKKFFGSLNCTPSRSRSPLLRPCPCSRSSNITPVTLLKFHNHNSRTLFTLFSRALFDPIRKVSELQVTQHVNINKENKTHAKIEEPTSRITRAKAKALGTSGGIFPSSKPTFKPDHKHVLRMNSKRGASDENKASVTATSGIQHKRRAVLKDVTNICENSHRNYSSFAKIQTRKQPSSSPPKKIAKVSSDVCAENLLVEEDVKEKLAEELSKIRMGEPQEVTENTSECGKADRNHPTHVSEKPFGLQGHQMREENNLCEELQSNGPSIVNIDSNLEDPQVCSLYAPDIYNNIRVTELDQRPSTTYMEKLQQDITPNMRGILIDWLVEVSEEYKLVPDTLYLTVNLIDRFLSQNHIPKQRLQLVGVTCMLIASKYEEIIAPRLEEFCFITDNTYTREEVLKMESQVLNFLHFQLSVPTTKSFLRRFIQAAQASHKVSCLELEFLANYLAELTLLEYSFLRFRPSLVAASAVFLAKWTLNQSEHPWNSTLEHYTSYKASELKCTVLALEDLQLNTDGCSLNAIREKYRQEKFKCVATMTPTERVLSVFSR</sequence>
<dbReference type="SMART" id="SM00385">
    <property type="entry name" value="CYCLIN"/>
    <property type="match status" value="2"/>
</dbReference>
<keyword evidence="4" id="KW-0131">Cell cycle</keyword>
<proteinExistence type="inferred from homology"/>